<dbReference type="GO" id="GO:0019843">
    <property type="term" value="F:rRNA binding"/>
    <property type="evidence" value="ECO:0007669"/>
    <property type="project" value="UniProtKB-KW"/>
</dbReference>
<accession>A0A2M7UUM9</accession>
<evidence type="ECO:0000256" key="1">
    <source>
        <dbReference type="ARBA" id="ARBA00007698"/>
    </source>
</evidence>
<dbReference type="Pfam" id="PF00453">
    <property type="entry name" value="Ribosomal_L20"/>
    <property type="match status" value="1"/>
</dbReference>
<dbReference type="PRINTS" id="PR00062">
    <property type="entry name" value="RIBOSOMALL20"/>
</dbReference>
<comment type="caution">
    <text evidence="5">The sequence shown here is derived from an EMBL/GenBank/DDBJ whole genome shotgun (WGS) entry which is preliminary data.</text>
</comment>
<dbReference type="NCBIfam" id="TIGR01032">
    <property type="entry name" value="rplT_bact"/>
    <property type="match status" value="1"/>
</dbReference>
<dbReference type="Gene3D" id="1.10.1900.20">
    <property type="entry name" value="Ribosomal protein L20"/>
    <property type="match status" value="1"/>
</dbReference>
<dbReference type="GO" id="GO:0003735">
    <property type="term" value="F:structural constituent of ribosome"/>
    <property type="evidence" value="ECO:0007669"/>
    <property type="project" value="InterPro"/>
</dbReference>
<keyword evidence="4" id="KW-0694">RNA-binding</keyword>
<dbReference type="SUPFAM" id="SSF74731">
    <property type="entry name" value="Ribosomal protein L20"/>
    <property type="match status" value="1"/>
</dbReference>
<dbReference type="InterPro" id="IPR035566">
    <property type="entry name" value="Ribosomal_protein_bL20_C"/>
</dbReference>
<organism evidence="5 6">
    <name type="scientific">Candidatus Nealsonbacteria bacterium CG_4_10_14_0_2_um_filter_40_15</name>
    <dbReference type="NCBI Taxonomy" id="1974682"/>
    <lineage>
        <taxon>Bacteria</taxon>
        <taxon>Candidatus Nealsoniibacteriota</taxon>
    </lineage>
</organism>
<gene>
    <name evidence="5" type="primary">rplT</name>
    <name evidence="5" type="ORF">COX92_00850</name>
</gene>
<dbReference type="InterPro" id="IPR005813">
    <property type="entry name" value="Ribosomal_bL20"/>
</dbReference>
<keyword evidence="2 4" id="KW-0689">Ribosomal protein</keyword>
<protein>
    <recommendedName>
        <fullName evidence="4">50S ribosomal protein L20</fullName>
    </recommendedName>
</protein>
<dbReference type="AlphaFoldDB" id="A0A2M7UUM9"/>
<comment type="similarity">
    <text evidence="1 4">Belongs to the bacterial ribosomal protein bL20 family.</text>
</comment>
<proteinExistence type="inferred from homology"/>
<keyword evidence="4" id="KW-0699">rRNA-binding</keyword>
<sequence>MVRVKGGVFSQKRRRHLLKHAKGFRWGRKSKYRAAKTALMHAWEYAYRDRRTKKREFRKLWQIQINAACKQQGISYSSFIARLKKNKIEL</sequence>
<evidence type="ECO:0000256" key="3">
    <source>
        <dbReference type="ARBA" id="ARBA00023274"/>
    </source>
</evidence>
<feature type="non-terminal residue" evidence="5">
    <location>
        <position position="90"/>
    </location>
</feature>
<name>A0A2M7UUM9_9BACT</name>
<dbReference type="GO" id="GO:1990904">
    <property type="term" value="C:ribonucleoprotein complex"/>
    <property type="evidence" value="ECO:0007669"/>
    <property type="project" value="UniProtKB-KW"/>
</dbReference>
<keyword evidence="3 4" id="KW-0687">Ribonucleoprotein</keyword>
<comment type="function">
    <text evidence="4">Binds directly to 23S ribosomal RNA and is necessary for the in vitro assembly process of the 50S ribosomal subunit. It is not involved in the protein synthesizing functions of that subunit.</text>
</comment>
<evidence type="ECO:0000256" key="4">
    <source>
        <dbReference type="RuleBase" id="RU000560"/>
    </source>
</evidence>
<evidence type="ECO:0000313" key="5">
    <source>
        <dbReference type="EMBL" id="PIZ87607.1"/>
    </source>
</evidence>
<dbReference type="EMBL" id="PFOZ01000017">
    <property type="protein sequence ID" value="PIZ87607.1"/>
    <property type="molecule type" value="Genomic_DNA"/>
</dbReference>
<dbReference type="CDD" id="cd07026">
    <property type="entry name" value="Ribosomal_L20"/>
    <property type="match status" value="1"/>
</dbReference>
<evidence type="ECO:0000313" key="6">
    <source>
        <dbReference type="Proteomes" id="UP000229166"/>
    </source>
</evidence>
<dbReference type="Proteomes" id="UP000229166">
    <property type="component" value="Unassembled WGS sequence"/>
</dbReference>
<dbReference type="Gene3D" id="6.10.160.10">
    <property type="match status" value="1"/>
</dbReference>
<dbReference type="GO" id="GO:0005840">
    <property type="term" value="C:ribosome"/>
    <property type="evidence" value="ECO:0007669"/>
    <property type="project" value="UniProtKB-KW"/>
</dbReference>
<reference evidence="6" key="1">
    <citation type="submission" date="2017-09" db="EMBL/GenBank/DDBJ databases">
        <title>Depth-based differentiation of microbial function through sediment-hosted aquifers and enrichment of novel symbionts in the deep terrestrial subsurface.</title>
        <authorList>
            <person name="Probst A.J."/>
            <person name="Ladd B."/>
            <person name="Jarett J.K."/>
            <person name="Geller-Mcgrath D.E."/>
            <person name="Sieber C.M.K."/>
            <person name="Emerson J.B."/>
            <person name="Anantharaman K."/>
            <person name="Thomas B.C."/>
            <person name="Malmstrom R."/>
            <person name="Stieglmeier M."/>
            <person name="Klingl A."/>
            <person name="Woyke T."/>
            <person name="Ryan C.M."/>
            <person name="Banfield J.F."/>
        </authorList>
    </citation>
    <scope>NUCLEOTIDE SEQUENCE [LARGE SCALE GENOMIC DNA]</scope>
</reference>
<evidence type="ECO:0000256" key="2">
    <source>
        <dbReference type="ARBA" id="ARBA00022980"/>
    </source>
</evidence>
<dbReference type="GO" id="GO:0006412">
    <property type="term" value="P:translation"/>
    <property type="evidence" value="ECO:0007669"/>
    <property type="project" value="InterPro"/>
</dbReference>
<dbReference type="PANTHER" id="PTHR10986">
    <property type="entry name" value="39S RIBOSOMAL PROTEIN L20"/>
    <property type="match status" value="1"/>
</dbReference>